<comment type="function">
    <text evidence="1 8">Attaches a formyl group to the free amino group of methionyl-tRNA(fMet). The formyl group appears to play a dual role in the initiator identity of N-formylmethionyl-tRNA by promoting its recognition by IF2 and preventing the misappropriation of this tRNA by the elongation apparatus.</text>
</comment>
<dbReference type="RefSeq" id="WP_203367653.1">
    <property type="nucleotide sequence ID" value="NZ_WSFT01000053.1"/>
</dbReference>
<keyword evidence="5 8" id="KW-0808">Transferase</keyword>
<dbReference type="PANTHER" id="PTHR11138">
    <property type="entry name" value="METHIONYL-TRNA FORMYLTRANSFERASE"/>
    <property type="match status" value="1"/>
</dbReference>
<dbReference type="SUPFAM" id="SSF50486">
    <property type="entry name" value="FMT C-terminal domain-like"/>
    <property type="match status" value="1"/>
</dbReference>
<dbReference type="GO" id="GO:0005829">
    <property type="term" value="C:cytosol"/>
    <property type="evidence" value="ECO:0007669"/>
    <property type="project" value="TreeGrafter"/>
</dbReference>
<comment type="catalytic activity">
    <reaction evidence="7 8">
        <text>L-methionyl-tRNA(fMet) + (6R)-10-formyltetrahydrofolate = N-formyl-L-methionyl-tRNA(fMet) + (6S)-5,6,7,8-tetrahydrofolate + H(+)</text>
        <dbReference type="Rhea" id="RHEA:24380"/>
        <dbReference type="Rhea" id="RHEA-COMP:9952"/>
        <dbReference type="Rhea" id="RHEA-COMP:9953"/>
        <dbReference type="ChEBI" id="CHEBI:15378"/>
        <dbReference type="ChEBI" id="CHEBI:57453"/>
        <dbReference type="ChEBI" id="CHEBI:78530"/>
        <dbReference type="ChEBI" id="CHEBI:78844"/>
        <dbReference type="ChEBI" id="CHEBI:195366"/>
        <dbReference type="EC" id="2.1.2.9"/>
    </reaction>
</comment>
<dbReference type="InterPro" id="IPR044135">
    <property type="entry name" value="Met-tRNA-FMT_C"/>
</dbReference>
<dbReference type="Pfam" id="PF00551">
    <property type="entry name" value="Formyl_trans_N"/>
    <property type="match status" value="1"/>
</dbReference>
<keyword evidence="6 8" id="KW-0648">Protein biosynthesis</keyword>
<dbReference type="GO" id="GO:0004479">
    <property type="term" value="F:methionyl-tRNA formyltransferase activity"/>
    <property type="evidence" value="ECO:0007669"/>
    <property type="project" value="UniProtKB-UniRule"/>
</dbReference>
<dbReference type="InterPro" id="IPR041711">
    <property type="entry name" value="Met-tRNA-FMT_N"/>
</dbReference>
<dbReference type="CDD" id="cd08646">
    <property type="entry name" value="FMT_core_Met-tRNA-FMT_N"/>
    <property type="match status" value="1"/>
</dbReference>
<name>A0A942Z7N1_9FIRM</name>
<feature type="domain" description="Formyl transferase N-terminal" evidence="9">
    <location>
        <begin position="1"/>
        <end position="179"/>
    </location>
</feature>
<comment type="caution">
    <text evidence="11">The sequence shown here is derived from an EMBL/GenBank/DDBJ whole genome shotgun (WGS) entry which is preliminary data.</text>
</comment>
<reference evidence="11" key="1">
    <citation type="submission" date="2019-12" db="EMBL/GenBank/DDBJ databases">
        <title>Clostridiaceae gen. nov. sp. nov., isolated from sediment in Xinjiang, China.</title>
        <authorList>
            <person name="Zhang R."/>
        </authorList>
    </citation>
    <scope>NUCLEOTIDE SEQUENCE</scope>
    <source>
        <strain evidence="11">D2Q-11</strain>
    </source>
</reference>
<dbReference type="EC" id="2.1.2.9" evidence="3 8"/>
<dbReference type="Gene3D" id="3.10.25.10">
    <property type="entry name" value="Formyl transferase, C-terminal domain"/>
    <property type="match status" value="1"/>
</dbReference>
<dbReference type="InterPro" id="IPR011034">
    <property type="entry name" value="Formyl_transferase-like_C_sf"/>
</dbReference>
<evidence type="ECO:0000313" key="12">
    <source>
        <dbReference type="Proteomes" id="UP000724672"/>
    </source>
</evidence>
<dbReference type="Pfam" id="PF02911">
    <property type="entry name" value="Formyl_trans_C"/>
    <property type="match status" value="1"/>
</dbReference>
<evidence type="ECO:0000259" key="10">
    <source>
        <dbReference type="Pfam" id="PF02911"/>
    </source>
</evidence>
<dbReference type="InterPro" id="IPR036477">
    <property type="entry name" value="Formyl_transf_N_sf"/>
</dbReference>
<evidence type="ECO:0000256" key="7">
    <source>
        <dbReference type="ARBA" id="ARBA00048558"/>
    </source>
</evidence>
<feature type="domain" description="Formyl transferase C-terminal" evidence="10">
    <location>
        <begin position="204"/>
        <end position="300"/>
    </location>
</feature>
<comment type="similarity">
    <text evidence="2 8">Belongs to the Fmt family.</text>
</comment>
<dbReference type="InterPro" id="IPR037022">
    <property type="entry name" value="Formyl_trans_C_sf"/>
</dbReference>
<proteinExistence type="inferred from homology"/>
<dbReference type="NCBIfam" id="TIGR00460">
    <property type="entry name" value="fmt"/>
    <property type="match status" value="1"/>
</dbReference>
<dbReference type="Proteomes" id="UP000724672">
    <property type="component" value="Unassembled WGS sequence"/>
</dbReference>
<dbReference type="Gene3D" id="3.40.50.170">
    <property type="entry name" value="Formyl transferase, N-terminal domain"/>
    <property type="match status" value="1"/>
</dbReference>
<evidence type="ECO:0000256" key="5">
    <source>
        <dbReference type="ARBA" id="ARBA00022679"/>
    </source>
</evidence>
<evidence type="ECO:0000259" key="9">
    <source>
        <dbReference type="Pfam" id="PF00551"/>
    </source>
</evidence>
<feature type="binding site" evidence="8">
    <location>
        <begin position="109"/>
        <end position="112"/>
    </location>
    <ligand>
        <name>(6S)-5,6,7,8-tetrahydrofolate</name>
        <dbReference type="ChEBI" id="CHEBI:57453"/>
    </ligand>
</feature>
<dbReference type="EMBL" id="WSFT01000053">
    <property type="protein sequence ID" value="MBS4539736.1"/>
    <property type="molecule type" value="Genomic_DNA"/>
</dbReference>
<dbReference type="HAMAP" id="MF_00182">
    <property type="entry name" value="Formyl_trans"/>
    <property type="match status" value="1"/>
</dbReference>
<gene>
    <name evidence="8 11" type="primary">fmt</name>
    <name evidence="11" type="ORF">GOQ27_14780</name>
</gene>
<evidence type="ECO:0000256" key="3">
    <source>
        <dbReference type="ARBA" id="ARBA00012261"/>
    </source>
</evidence>
<dbReference type="AlphaFoldDB" id="A0A942Z7N1"/>
<evidence type="ECO:0000256" key="2">
    <source>
        <dbReference type="ARBA" id="ARBA00010699"/>
    </source>
</evidence>
<keyword evidence="12" id="KW-1185">Reference proteome</keyword>
<dbReference type="InterPro" id="IPR005793">
    <property type="entry name" value="Formyl_trans_C"/>
</dbReference>
<dbReference type="InterPro" id="IPR002376">
    <property type="entry name" value="Formyl_transf_N"/>
</dbReference>
<accession>A0A942Z7N1</accession>
<evidence type="ECO:0000256" key="8">
    <source>
        <dbReference type="HAMAP-Rule" id="MF_00182"/>
    </source>
</evidence>
<dbReference type="PANTHER" id="PTHR11138:SF5">
    <property type="entry name" value="METHIONYL-TRNA FORMYLTRANSFERASE, MITOCHONDRIAL"/>
    <property type="match status" value="1"/>
</dbReference>
<organism evidence="11 12">
    <name type="scientific">Anaeromonas frigoriresistens</name>
    <dbReference type="NCBI Taxonomy" id="2683708"/>
    <lineage>
        <taxon>Bacteria</taxon>
        <taxon>Bacillati</taxon>
        <taxon>Bacillota</taxon>
        <taxon>Tissierellia</taxon>
        <taxon>Tissierellales</taxon>
        <taxon>Thermohalobacteraceae</taxon>
        <taxon>Anaeromonas</taxon>
    </lineage>
</organism>
<dbReference type="InterPro" id="IPR005794">
    <property type="entry name" value="Fmt"/>
</dbReference>
<dbReference type="SUPFAM" id="SSF53328">
    <property type="entry name" value="Formyltransferase"/>
    <property type="match status" value="1"/>
</dbReference>
<evidence type="ECO:0000256" key="1">
    <source>
        <dbReference type="ARBA" id="ARBA00002606"/>
    </source>
</evidence>
<evidence type="ECO:0000256" key="6">
    <source>
        <dbReference type="ARBA" id="ARBA00022917"/>
    </source>
</evidence>
<protein>
    <recommendedName>
        <fullName evidence="4 8">Methionyl-tRNA formyltransferase</fullName>
        <ecNumber evidence="3 8">2.1.2.9</ecNumber>
    </recommendedName>
</protein>
<evidence type="ECO:0000313" key="11">
    <source>
        <dbReference type="EMBL" id="MBS4539736.1"/>
    </source>
</evidence>
<evidence type="ECO:0000256" key="4">
    <source>
        <dbReference type="ARBA" id="ARBA00016014"/>
    </source>
</evidence>
<sequence length="310" mass="34621">MNIVFMGTPDFAVPALEKLHNEGHSIELVITQPDKPKGRGKKLLPTPVKSKGVELGLEIYQPMNINTPESFEKISNINPDVIVVVAYGQILKENILNIPKYGCVNIHASLLPKYRGAAPINWAIINGEKESGITTMIMEKGLDSGDMLLKEKILIPEDMTAGELHDELMNIGAELIIKTLDGLENNTIIPEKQNHDLSTYAPMMDKTLGEIDWDINKEDIKNLVRGTNPWPVAYSYYDGNKFKIYKVDTLNETFSGTKGEIVKVQDEGIYVKVSNGVIIIEEIQFPGKKRMKVKDFLKGNTIEIGKKLSK</sequence>
<dbReference type="CDD" id="cd08704">
    <property type="entry name" value="Met_tRNA_FMT_C"/>
    <property type="match status" value="1"/>
</dbReference>